<dbReference type="AlphaFoldDB" id="A0A3S3R4L9"/>
<keyword evidence="8" id="KW-1185">Reference proteome</keyword>
<dbReference type="PANTHER" id="PTHR31916">
    <property type="match status" value="1"/>
</dbReference>
<dbReference type="Gene3D" id="1.50.10.10">
    <property type="match status" value="1"/>
</dbReference>
<dbReference type="GO" id="GO:0005739">
    <property type="term" value="C:mitochondrion"/>
    <property type="evidence" value="ECO:0007669"/>
    <property type="project" value="TreeGrafter"/>
</dbReference>
<reference evidence="7 8" key="1">
    <citation type="journal article" date="2019" name="Nat. Plants">
        <title>Stout camphor tree genome fills gaps in understanding of flowering plant genome evolution.</title>
        <authorList>
            <person name="Chaw S.M."/>
            <person name="Liu Y.C."/>
            <person name="Wu Y.W."/>
            <person name="Wang H.Y."/>
            <person name="Lin C.I."/>
            <person name="Wu C.S."/>
            <person name="Ke H.M."/>
            <person name="Chang L.Y."/>
            <person name="Hsu C.Y."/>
            <person name="Yang H.T."/>
            <person name="Sudianto E."/>
            <person name="Hsu M.H."/>
            <person name="Wu K.P."/>
            <person name="Wang L.N."/>
            <person name="Leebens-Mack J.H."/>
            <person name="Tsai I.J."/>
        </authorList>
    </citation>
    <scope>NUCLEOTIDE SEQUENCE [LARGE SCALE GENOMIC DNA]</scope>
    <source>
        <strain evidence="8">cv. Chaw 1501</strain>
        <tissue evidence="7">Young leaves</tissue>
    </source>
</reference>
<dbReference type="STRING" id="337451.A0A3S3R4L9"/>
<dbReference type="GO" id="GO:0005987">
    <property type="term" value="P:sucrose catabolic process"/>
    <property type="evidence" value="ECO:0007669"/>
    <property type="project" value="TreeGrafter"/>
</dbReference>
<keyword evidence="3 6" id="KW-0378">Hydrolase</keyword>
<keyword evidence="5 6" id="KW-0326">Glycosidase</keyword>
<evidence type="ECO:0000256" key="2">
    <source>
        <dbReference type="ARBA" id="ARBA00007671"/>
    </source>
</evidence>
<evidence type="ECO:0000313" key="7">
    <source>
        <dbReference type="EMBL" id="RWR94362.1"/>
    </source>
</evidence>
<evidence type="ECO:0000256" key="5">
    <source>
        <dbReference type="ARBA" id="ARBA00023295"/>
    </source>
</evidence>
<evidence type="ECO:0000313" key="8">
    <source>
        <dbReference type="Proteomes" id="UP000283530"/>
    </source>
</evidence>
<proteinExistence type="inferred from homology"/>
<dbReference type="EC" id="3.2.1.26" evidence="6"/>
<dbReference type="OrthoDB" id="1848038at2759"/>
<dbReference type="Proteomes" id="UP000283530">
    <property type="component" value="Unassembled WGS sequence"/>
</dbReference>
<protein>
    <recommendedName>
        <fullName evidence="6">Alkaline/neutral invertase</fullName>
        <ecNumber evidence="6">3.2.1.26</ecNumber>
    </recommendedName>
</protein>
<dbReference type="InterPro" id="IPR024746">
    <property type="entry name" value="Glyco_hydro_100"/>
</dbReference>
<dbReference type="EMBL" id="QPKB01000010">
    <property type="protein sequence ID" value="RWR94362.1"/>
    <property type="molecule type" value="Genomic_DNA"/>
</dbReference>
<evidence type="ECO:0000256" key="4">
    <source>
        <dbReference type="ARBA" id="ARBA00023277"/>
    </source>
</evidence>
<organism evidence="7 8">
    <name type="scientific">Cinnamomum micranthum f. kanehirae</name>
    <dbReference type="NCBI Taxonomy" id="337451"/>
    <lineage>
        <taxon>Eukaryota</taxon>
        <taxon>Viridiplantae</taxon>
        <taxon>Streptophyta</taxon>
        <taxon>Embryophyta</taxon>
        <taxon>Tracheophyta</taxon>
        <taxon>Spermatophyta</taxon>
        <taxon>Magnoliopsida</taxon>
        <taxon>Magnoliidae</taxon>
        <taxon>Laurales</taxon>
        <taxon>Lauraceae</taxon>
        <taxon>Cinnamomum</taxon>
    </lineage>
</organism>
<evidence type="ECO:0000256" key="6">
    <source>
        <dbReference type="RuleBase" id="RU367047"/>
    </source>
</evidence>
<sequence>MFPSLLFTDGSCMIDRRMGIHGHPLEIQALFYSALRCSREMIIDNDGSRNLVRAIDNRLSALSFHIREYYWVDMKKINEIYHYKTEEYSHDASNKFNIYPEQIPAWLVEWVPDEGGYLIGNLQPAHMDFRFSIGNIWAVASSLATPRQAQNILSLIENKWDYIIGEMPLKICYPALEYEEWLIITGRDPKNTPWSYHNGGSWTTMLWQLALACIKMGRPELARKALEVAEKRLSNDRWPEYYDTRTGRFIGKQSRLVRTWTIAGYLTSKMFLENPEMASILTCEEDLQLLEGCACALTKGG</sequence>
<evidence type="ECO:0000256" key="3">
    <source>
        <dbReference type="ARBA" id="ARBA00022801"/>
    </source>
</evidence>
<comment type="similarity">
    <text evidence="2 6">Belongs to the glycosyl hydrolase 100 family.</text>
</comment>
<keyword evidence="4 6" id="KW-0119">Carbohydrate metabolism</keyword>
<evidence type="ECO:0000256" key="1">
    <source>
        <dbReference type="ARBA" id="ARBA00000094"/>
    </source>
</evidence>
<name>A0A3S3R4L9_9MAGN</name>
<dbReference type="InterPro" id="IPR012341">
    <property type="entry name" value="6hp_glycosidase-like_sf"/>
</dbReference>
<gene>
    <name evidence="7" type="ORF">CKAN_02364900</name>
</gene>
<dbReference type="SUPFAM" id="SSF48208">
    <property type="entry name" value="Six-hairpin glycosidases"/>
    <property type="match status" value="1"/>
</dbReference>
<comment type="function">
    <text evidence="6">Invertase that cleaves sucrose into glucose and fructose.</text>
</comment>
<dbReference type="GO" id="GO:0033926">
    <property type="term" value="F:endo-alpha-N-acetylgalactosaminidase activity"/>
    <property type="evidence" value="ECO:0007669"/>
    <property type="project" value="UniProtKB-UniRule"/>
</dbReference>
<dbReference type="PANTHER" id="PTHR31916:SF49">
    <property type="entry name" value="ALKALINE_NEUTRAL INVERTASE C, MITOCHONDRIAL"/>
    <property type="match status" value="1"/>
</dbReference>
<comment type="caution">
    <text evidence="7">The sequence shown here is derived from an EMBL/GenBank/DDBJ whole genome shotgun (WGS) entry which is preliminary data.</text>
</comment>
<comment type="catalytic activity">
    <reaction evidence="1 6">
        <text>Hydrolysis of terminal non-reducing beta-D-fructofuranoside residues in beta-D-fructofuranosides.</text>
        <dbReference type="EC" id="3.2.1.26"/>
    </reaction>
</comment>
<dbReference type="Pfam" id="PF12899">
    <property type="entry name" value="Glyco_hydro_100"/>
    <property type="match status" value="1"/>
</dbReference>
<dbReference type="GO" id="GO:0004575">
    <property type="term" value="F:sucrose alpha-glucosidase activity"/>
    <property type="evidence" value="ECO:0007669"/>
    <property type="project" value="TreeGrafter"/>
</dbReference>
<dbReference type="InterPro" id="IPR008928">
    <property type="entry name" value="6-hairpin_glycosidase_sf"/>
</dbReference>
<accession>A0A3S3R4L9</accession>